<sequence>MEVIIRHLNNAFNLTFDLVDSIKTDDLKLKLKDLPSNTIGEQLWCIIGARESYLKAIINEEWMGFSCSLDDVTFKNKILQSLKDSAENIHYFLNNTQLTETQIEFLLNLLEHEIQHHGQLIRYFYGNKLAFPKSWNNRYTV</sequence>
<proteinExistence type="predicted"/>
<evidence type="ECO:0000313" key="2">
    <source>
        <dbReference type="Proteomes" id="UP000243547"/>
    </source>
</evidence>
<gene>
    <name evidence="1" type="ORF">SAMN02745227_01729</name>
</gene>
<evidence type="ECO:0008006" key="3">
    <source>
        <dbReference type="Google" id="ProtNLM"/>
    </source>
</evidence>
<protein>
    <recommendedName>
        <fullName evidence="3">DinB family protein</fullName>
    </recommendedName>
</protein>
<organism evidence="1 2">
    <name type="scientific">Anaerobranca californiensis DSM 14826</name>
    <dbReference type="NCBI Taxonomy" id="1120989"/>
    <lineage>
        <taxon>Bacteria</taxon>
        <taxon>Bacillati</taxon>
        <taxon>Bacillota</taxon>
        <taxon>Clostridia</taxon>
        <taxon>Eubacteriales</taxon>
        <taxon>Proteinivoracaceae</taxon>
        <taxon>Anaerobranca</taxon>
    </lineage>
</organism>
<dbReference type="SUPFAM" id="SSF109854">
    <property type="entry name" value="DinB/YfiT-like putative metalloenzymes"/>
    <property type="match status" value="1"/>
</dbReference>
<dbReference type="RefSeq" id="WP_072907977.1">
    <property type="nucleotide sequence ID" value="NZ_FRAI01000020.1"/>
</dbReference>
<dbReference type="InterPro" id="IPR034660">
    <property type="entry name" value="DinB/YfiT-like"/>
</dbReference>
<dbReference type="OrthoDB" id="2862789at2"/>
<name>A0A1M6QEZ2_9FIRM</name>
<dbReference type="Gene3D" id="1.20.120.450">
    <property type="entry name" value="dinb family like domain"/>
    <property type="match status" value="1"/>
</dbReference>
<reference evidence="2" key="1">
    <citation type="submission" date="2016-11" db="EMBL/GenBank/DDBJ databases">
        <authorList>
            <person name="Varghese N."/>
            <person name="Submissions S."/>
        </authorList>
    </citation>
    <scope>NUCLEOTIDE SEQUENCE [LARGE SCALE GENOMIC DNA]</scope>
    <source>
        <strain evidence="2">DSM 14826</strain>
    </source>
</reference>
<accession>A0A1M6QEZ2</accession>
<dbReference type="AlphaFoldDB" id="A0A1M6QEZ2"/>
<dbReference type="Proteomes" id="UP000243547">
    <property type="component" value="Unassembled WGS sequence"/>
</dbReference>
<evidence type="ECO:0000313" key="1">
    <source>
        <dbReference type="EMBL" id="SHK18623.1"/>
    </source>
</evidence>
<dbReference type="EMBL" id="FRAI01000020">
    <property type="protein sequence ID" value="SHK18623.1"/>
    <property type="molecule type" value="Genomic_DNA"/>
</dbReference>
<keyword evidence="2" id="KW-1185">Reference proteome</keyword>